<dbReference type="RefSeq" id="XP_019621919.1">
    <property type="nucleotide sequence ID" value="XM_019766360.1"/>
</dbReference>
<dbReference type="GeneID" id="109468115"/>
<evidence type="ECO:0000313" key="2">
    <source>
        <dbReference type="Proteomes" id="UP000515135"/>
    </source>
</evidence>
<feature type="compositionally biased region" description="Basic and acidic residues" evidence="1">
    <location>
        <begin position="23"/>
        <end position="33"/>
    </location>
</feature>
<evidence type="ECO:0000313" key="3">
    <source>
        <dbReference type="RefSeq" id="XP_019621919.1"/>
    </source>
</evidence>
<keyword evidence="2" id="KW-1185">Reference proteome</keyword>
<dbReference type="Proteomes" id="UP000515135">
    <property type="component" value="Unplaced"/>
</dbReference>
<proteinExistence type="predicted"/>
<protein>
    <submittedName>
        <fullName evidence="3">Uncharacterized protein LOC109468115</fullName>
    </submittedName>
</protein>
<evidence type="ECO:0000256" key="1">
    <source>
        <dbReference type="SAM" id="MobiDB-lite"/>
    </source>
</evidence>
<feature type="compositionally biased region" description="Basic residues" evidence="1">
    <location>
        <begin position="98"/>
        <end position="113"/>
    </location>
</feature>
<organism evidence="2 3">
    <name type="scientific">Branchiostoma belcheri</name>
    <name type="common">Amphioxus</name>
    <dbReference type="NCBI Taxonomy" id="7741"/>
    <lineage>
        <taxon>Eukaryota</taxon>
        <taxon>Metazoa</taxon>
        <taxon>Chordata</taxon>
        <taxon>Cephalochordata</taxon>
        <taxon>Leptocardii</taxon>
        <taxon>Amphioxiformes</taxon>
        <taxon>Branchiostomatidae</taxon>
        <taxon>Branchiostoma</taxon>
    </lineage>
</organism>
<dbReference type="AlphaFoldDB" id="A0A6P4YJG4"/>
<gene>
    <name evidence="3" type="primary">LOC109468115</name>
</gene>
<feature type="region of interest" description="Disordered" evidence="1">
    <location>
        <begin position="22"/>
        <end position="113"/>
    </location>
</feature>
<feature type="compositionally biased region" description="Basic residues" evidence="1">
    <location>
        <begin position="77"/>
        <end position="87"/>
    </location>
</feature>
<sequence>MSGFRKDMPACLKLYLTSIRCSSRSETKSKGATDQELTGQEIKGKRKKSPEVVPVRSKIRRSERSPDVASGRSMRIGGKRKSKKRHLGQTSNSAPSVKRPKKGYRSRHPCAHL</sequence>
<accession>A0A6P4YJG4</accession>
<name>A0A6P4YJG4_BRABE</name>
<reference evidence="3" key="1">
    <citation type="submission" date="2025-08" db="UniProtKB">
        <authorList>
            <consortium name="RefSeq"/>
        </authorList>
    </citation>
    <scope>IDENTIFICATION</scope>
    <source>
        <tissue evidence="3">Gonad</tissue>
    </source>
</reference>
<dbReference type="KEGG" id="bbel:109468115"/>